<dbReference type="InterPro" id="IPR005119">
    <property type="entry name" value="LysR_subst-bd"/>
</dbReference>
<dbReference type="Pfam" id="PF03466">
    <property type="entry name" value="LysR_substrate"/>
    <property type="match status" value="1"/>
</dbReference>
<dbReference type="PANTHER" id="PTHR30126">
    <property type="entry name" value="HTH-TYPE TRANSCRIPTIONAL REGULATOR"/>
    <property type="match status" value="1"/>
</dbReference>
<name>A0ABP6WJ37_9GAMM</name>
<dbReference type="Pfam" id="PF00126">
    <property type="entry name" value="HTH_1"/>
    <property type="match status" value="1"/>
</dbReference>
<accession>A0ABP6WJ37</accession>
<keyword evidence="2" id="KW-0805">Transcription regulation</keyword>
<evidence type="ECO:0000256" key="1">
    <source>
        <dbReference type="ARBA" id="ARBA00009437"/>
    </source>
</evidence>
<evidence type="ECO:0000256" key="4">
    <source>
        <dbReference type="ARBA" id="ARBA00023163"/>
    </source>
</evidence>
<reference evidence="7" key="1">
    <citation type="journal article" date="2019" name="Int. J. Syst. Evol. Microbiol.">
        <title>The Global Catalogue of Microorganisms (GCM) 10K type strain sequencing project: providing services to taxonomists for standard genome sequencing and annotation.</title>
        <authorList>
            <consortium name="The Broad Institute Genomics Platform"/>
            <consortium name="The Broad Institute Genome Sequencing Center for Infectious Disease"/>
            <person name="Wu L."/>
            <person name="Ma J."/>
        </authorList>
    </citation>
    <scope>NUCLEOTIDE SEQUENCE [LARGE SCALE GENOMIC DNA]</scope>
    <source>
        <strain evidence="7">JCM 17110</strain>
    </source>
</reference>
<keyword evidence="7" id="KW-1185">Reference proteome</keyword>
<dbReference type="InterPro" id="IPR000847">
    <property type="entry name" value="LysR_HTH_N"/>
</dbReference>
<dbReference type="Proteomes" id="UP001500795">
    <property type="component" value="Unassembled WGS sequence"/>
</dbReference>
<dbReference type="PROSITE" id="PS50931">
    <property type="entry name" value="HTH_LYSR"/>
    <property type="match status" value="1"/>
</dbReference>
<dbReference type="EMBL" id="BAABCX010000009">
    <property type="protein sequence ID" value="GAA3552018.1"/>
    <property type="molecule type" value="Genomic_DNA"/>
</dbReference>
<evidence type="ECO:0000313" key="7">
    <source>
        <dbReference type="Proteomes" id="UP001500795"/>
    </source>
</evidence>
<proteinExistence type="inferred from homology"/>
<dbReference type="PANTHER" id="PTHR30126:SF22">
    <property type="entry name" value="HTH-TYPE TRANSCRIPTIONAL REGULATOR YHAJ-RELATED"/>
    <property type="match status" value="1"/>
</dbReference>
<keyword evidence="4" id="KW-0804">Transcription</keyword>
<dbReference type="InterPro" id="IPR036388">
    <property type="entry name" value="WH-like_DNA-bd_sf"/>
</dbReference>
<protein>
    <submittedName>
        <fullName evidence="6">LysR family transcriptional regulator</fullName>
    </submittedName>
</protein>
<comment type="similarity">
    <text evidence="1">Belongs to the LysR transcriptional regulatory family.</text>
</comment>
<keyword evidence="3" id="KW-0238">DNA-binding</keyword>
<dbReference type="SUPFAM" id="SSF46785">
    <property type="entry name" value="Winged helix' DNA-binding domain"/>
    <property type="match status" value="1"/>
</dbReference>
<organism evidence="6 7">
    <name type="scientific">Zobellella aerophila</name>
    <dbReference type="NCBI Taxonomy" id="870480"/>
    <lineage>
        <taxon>Bacteria</taxon>
        <taxon>Pseudomonadati</taxon>
        <taxon>Pseudomonadota</taxon>
        <taxon>Gammaproteobacteria</taxon>
        <taxon>Aeromonadales</taxon>
        <taxon>Aeromonadaceae</taxon>
        <taxon>Zobellella</taxon>
    </lineage>
</organism>
<sequence>MSRDKSLTLEALRVLDAIERRGSFAAAADELGKVPSALSYTIQKLEDELDLALFDRSGHKTQFTPVGRLMLERGRQLLHAASQLVADARALERGWETQLTLAIDGIMPSSRIFPVLDALSKQTDTDIRLAHEVLAGTWEALETGRADLAITPLRKDTVTSPGIKTQFLYRETFVYVAHPDHPIHQENGPLTEEVLSRYRAIAVADTARFKPPLTFRLFDKQSRLTVSTMQDKISAMKAGLGISSIPLGWLGDMLETGELKEVSPSCRETTNVVLAWRRDSMGKAKSWLIRQLPALFLEQNDQAVPHNG</sequence>
<dbReference type="SUPFAM" id="SSF53850">
    <property type="entry name" value="Periplasmic binding protein-like II"/>
    <property type="match status" value="1"/>
</dbReference>
<dbReference type="Gene3D" id="3.40.190.290">
    <property type="match status" value="1"/>
</dbReference>
<feature type="domain" description="HTH lysR-type" evidence="5">
    <location>
        <begin position="7"/>
        <end position="64"/>
    </location>
</feature>
<evidence type="ECO:0000256" key="2">
    <source>
        <dbReference type="ARBA" id="ARBA00023015"/>
    </source>
</evidence>
<evidence type="ECO:0000256" key="3">
    <source>
        <dbReference type="ARBA" id="ARBA00023125"/>
    </source>
</evidence>
<comment type="caution">
    <text evidence="6">The sequence shown here is derived from an EMBL/GenBank/DDBJ whole genome shotgun (WGS) entry which is preliminary data.</text>
</comment>
<evidence type="ECO:0000313" key="6">
    <source>
        <dbReference type="EMBL" id="GAA3552018.1"/>
    </source>
</evidence>
<evidence type="ECO:0000259" key="5">
    <source>
        <dbReference type="PROSITE" id="PS50931"/>
    </source>
</evidence>
<dbReference type="Gene3D" id="1.10.10.10">
    <property type="entry name" value="Winged helix-like DNA-binding domain superfamily/Winged helix DNA-binding domain"/>
    <property type="match status" value="1"/>
</dbReference>
<gene>
    <name evidence="6" type="ORF">GCM10022394_35370</name>
</gene>
<dbReference type="RefSeq" id="WP_344960186.1">
    <property type="nucleotide sequence ID" value="NZ_BAABCX010000009.1"/>
</dbReference>
<dbReference type="InterPro" id="IPR036390">
    <property type="entry name" value="WH_DNA-bd_sf"/>
</dbReference>